<gene>
    <name evidence="7" type="primary">rplD</name>
    <name evidence="7" type="ORF">DRH29_00730</name>
</gene>
<feature type="compositionally biased region" description="Basic residues" evidence="6">
    <location>
        <begin position="69"/>
        <end position="80"/>
    </location>
</feature>
<keyword evidence="2 7" id="KW-0689">Ribosomal protein</keyword>
<evidence type="ECO:0000313" key="7">
    <source>
        <dbReference type="EMBL" id="RLC37924.1"/>
    </source>
</evidence>
<dbReference type="Proteomes" id="UP000281261">
    <property type="component" value="Unassembled WGS sequence"/>
</dbReference>
<dbReference type="PANTHER" id="PTHR10746:SF6">
    <property type="entry name" value="LARGE RIBOSOMAL SUBUNIT PROTEIN UL4M"/>
    <property type="match status" value="1"/>
</dbReference>
<dbReference type="InterPro" id="IPR002136">
    <property type="entry name" value="Ribosomal_uL4"/>
</dbReference>
<evidence type="ECO:0000313" key="8">
    <source>
        <dbReference type="Proteomes" id="UP000281261"/>
    </source>
</evidence>
<evidence type="ECO:0000256" key="3">
    <source>
        <dbReference type="ARBA" id="ARBA00023274"/>
    </source>
</evidence>
<evidence type="ECO:0000256" key="1">
    <source>
        <dbReference type="ARBA" id="ARBA00010528"/>
    </source>
</evidence>
<dbReference type="Pfam" id="PF00573">
    <property type="entry name" value="Ribosomal_L4"/>
    <property type="match status" value="1"/>
</dbReference>
<dbReference type="InterPro" id="IPR023574">
    <property type="entry name" value="Ribosomal_uL4_dom_sf"/>
</dbReference>
<evidence type="ECO:0000256" key="2">
    <source>
        <dbReference type="ARBA" id="ARBA00022980"/>
    </source>
</evidence>
<comment type="caution">
    <text evidence="7">The sequence shown here is derived from an EMBL/GenBank/DDBJ whole genome shotgun (WGS) entry which is preliminary data.</text>
</comment>
<dbReference type="InterPro" id="IPR013005">
    <property type="entry name" value="Ribosomal_uL4-like"/>
</dbReference>
<accession>A0A420ZE66</accession>
<dbReference type="NCBIfam" id="TIGR03953">
    <property type="entry name" value="rplD_bact"/>
    <property type="match status" value="1"/>
</dbReference>
<evidence type="ECO:0000256" key="6">
    <source>
        <dbReference type="SAM" id="MobiDB-lite"/>
    </source>
</evidence>
<dbReference type="AlphaFoldDB" id="A0A420ZE66"/>
<organism evidence="7 8">
    <name type="scientific">candidate division Kazan bacterium</name>
    <dbReference type="NCBI Taxonomy" id="2202143"/>
    <lineage>
        <taxon>Bacteria</taxon>
        <taxon>Bacteria division Kazan-3B-28</taxon>
    </lineage>
</organism>
<reference evidence="7 8" key="1">
    <citation type="submission" date="2018-06" db="EMBL/GenBank/DDBJ databases">
        <title>Extensive metabolic versatility and redundancy in microbially diverse, dynamic hydrothermal sediments.</title>
        <authorList>
            <person name="Dombrowski N."/>
            <person name="Teske A."/>
            <person name="Baker B.J."/>
        </authorList>
    </citation>
    <scope>NUCLEOTIDE SEQUENCE [LARGE SCALE GENOMIC DNA]</scope>
    <source>
        <strain evidence="7">B79_G16</strain>
    </source>
</reference>
<dbReference type="EMBL" id="QMNG01000001">
    <property type="protein sequence ID" value="RLC37924.1"/>
    <property type="molecule type" value="Genomic_DNA"/>
</dbReference>
<feature type="region of interest" description="Disordered" evidence="6">
    <location>
        <begin position="1"/>
        <end position="20"/>
    </location>
</feature>
<dbReference type="SUPFAM" id="SSF52166">
    <property type="entry name" value="Ribosomal protein L4"/>
    <property type="match status" value="1"/>
</dbReference>
<dbReference type="Gene3D" id="3.40.1370.10">
    <property type="match status" value="1"/>
</dbReference>
<proteinExistence type="inferred from homology"/>
<feature type="region of interest" description="Disordered" evidence="6">
    <location>
        <begin position="57"/>
        <end position="87"/>
    </location>
</feature>
<evidence type="ECO:0000256" key="5">
    <source>
        <dbReference type="ARBA" id="ARBA00035462"/>
    </source>
</evidence>
<name>A0A420ZE66_UNCK3</name>
<dbReference type="GO" id="GO:0003735">
    <property type="term" value="F:structural constituent of ribosome"/>
    <property type="evidence" value="ECO:0007669"/>
    <property type="project" value="InterPro"/>
</dbReference>
<dbReference type="GO" id="GO:0005840">
    <property type="term" value="C:ribosome"/>
    <property type="evidence" value="ECO:0007669"/>
    <property type="project" value="UniProtKB-KW"/>
</dbReference>
<protein>
    <recommendedName>
        <fullName evidence="4">Large ribosomal subunit protein uL4</fullName>
    </recommendedName>
    <alternativeName>
        <fullName evidence="5">50S ribosomal protein L4</fullName>
    </alternativeName>
</protein>
<keyword evidence="3" id="KW-0687">Ribonucleoprotein</keyword>
<dbReference type="PANTHER" id="PTHR10746">
    <property type="entry name" value="50S RIBOSOMAL PROTEIN L4"/>
    <property type="match status" value="1"/>
</dbReference>
<evidence type="ECO:0000256" key="4">
    <source>
        <dbReference type="ARBA" id="ARBA00035244"/>
    </source>
</evidence>
<comment type="similarity">
    <text evidence="1">Belongs to the universal ribosomal protein uL4 family.</text>
</comment>
<dbReference type="GO" id="GO:0006412">
    <property type="term" value="P:translation"/>
    <property type="evidence" value="ECO:0007669"/>
    <property type="project" value="InterPro"/>
</dbReference>
<dbReference type="GO" id="GO:1990904">
    <property type="term" value="C:ribonucleoprotein complex"/>
    <property type="evidence" value="ECO:0007669"/>
    <property type="project" value="UniProtKB-KW"/>
</dbReference>
<sequence>MSTPSKAKSEVQAKTTTPVAGSQLRAISPADFTNVRINRSMLRQVILSYQANQRRGLASTKTRGLVRGGGRKPWRQKGTGRARTGSIRNPIWRGGGTIFGPSSRRNHSQAIPGRLKQQALAAALYIQAKANKLKILRMEAPITKAKDVAKLYPQVLILRKVLLVVPDASLRAGFSNFPNICSVLASRINALDVMAAHNIIFVNDAYDKVKGRI</sequence>